<evidence type="ECO:0000313" key="1">
    <source>
        <dbReference type="EMBL" id="ADQ59375.1"/>
    </source>
</evidence>
<dbReference type="EMBL" id="CP002338">
    <property type="protein sequence ID" value="ADQ59375.1"/>
    <property type="molecule type" value="Genomic_DNA"/>
</dbReference>
<dbReference type="HOGENOM" id="CLU_3169324_0_0_9"/>
<dbReference type="AlphaFoldDB" id="E4SKA2"/>
<reference evidence="1 2" key="1">
    <citation type="journal article" date="2011" name="J. Bacteriol.">
        <title>Genome sequence of Lactobacillus amylovorus GRL1112.</title>
        <authorList>
            <person name="Kant R."/>
            <person name="Paulin L."/>
            <person name="Alatalo E."/>
            <person name="de Vos W.M."/>
            <person name="Palva A."/>
        </authorList>
    </citation>
    <scope>NUCLEOTIDE SEQUENCE [LARGE SCALE GENOMIC DNA]</scope>
    <source>
        <strain evidence="1 2">GRL 1112</strain>
    </source>
</reference>
<evidence type="ECO:0000313" key="2">
    <source>
        <dbReference type="Proteomes" id="UP000007033"/>
    </source>
</evidence>
<organism evidence="1 2">
    <name type="scientific">Lactobacillus amylovorus (strain GRL 1112)</name>
    <dbReference type="NCBI Taxonomy" id="695560"/>
    <lineage>
        <taxon>Bacteria</taxon>
        <taxon>Bacillati</taxon>
        <taxon>Bacillota</taxon>
        <taxon>Bacilli</taxon>
        <taxon>Lactobacillales</taxon>
        <taxon>Lactobacillaceae</taxon>
        <taxon>Lactobacillus</taxon>
    </lineage>
</organism>
<dbReference type="KEGG" id="lam:LA2_07270"/>
<gene>
    <name evidence="1" type="ordered locus">LA2_07270</name>
</gene>
<dbReference type="Proteomes" id="UP000007033">
    <property type="component" value="Chromosome"/>
</dbReference>
<protein>
    <submittedName>
        <fullName evidence="1">Uncharacterized protein</fullName>
    </submittedName>
</protein>
<proteinExistence type="predicted"/>
<name>E4SKA2_LACAR</name>
<sequence length="47" mass="5187">MFWLAQANEPLSPRLQSRVVDFASALMSASIFFSSSESSRFSSISGR</sequence>
<accession>E4SKA2</accession>